<protein>
    <submittedName>
        <fullName evidence="2">DSBA-like thioredoxin domain, Thioredoxin-like superfamily</fullName>
    </submittedName>
</protein>
<dbReference type="GO" id="GO:0005739">
    <property type="term" value="C:mitochondrion"/>
    <property type="evidence" value="ECO:0007669"/>
    <property type="project" value="TreeGrafter"/>
</dbReference>
<name>A0A9Q9EI61_9PEZI</name>
<dbReference type="InterPro" id="IPR051924">
    <property type="entry name" value="GST_Kappa/NadH"/>
</dbReference>
<dbReference type="PANTHER" id="PTHR42943:SF13">
    <property type="entry name" value="GLUTATHIONE S-TRANSFERASE KAPPA-RELATED"/>
    <property type="match status" value="1"/>
</dbReference>
<organism evidence="2 3">
    <name type="scientific">Septoria linicola</name>
    <dbReference type="NCBI Taxonomy" id="215465"/>
    <lineage>
        <taxon>Eukaryota</taxon>
        <taxon>Fungi</taxon>
        <taxon>Dikarya</taxon>
        <taxon>Ascomycota</taxon>
        <taxon>Pezizomycotina</taxon>
        <taxon>Dothideomycetes</taxon>
        <taxon>Dothideomycetidae</taxon>
        <taxon>Mycosphaerellales</taxon>
        <taxon>Mycosphaerellaceae</taxon>
        <taxon>Septoria</taxon>
    </lineage>
</organism>
<accession>A0A9Q9EI61</accession>
<proteinExistence type="predicted"/>
<dbReference type="Proteomes" id="UP001056384">
    <property type="component" value="Chromosome 3"/>
</dbReference>
<dbReference type="AlphaFoldDB" id="A0A9Q9EI61"/>
<evidence type="ECO:0000313" key="3">
    <source>
        <dbReference type="Proteomes" id="UP001056384"/>
    </source>
</evidence>
<dbReference type="InterPro" id="IPR001853">
    <property type="entry name" value="DSBA-like_thioredoxin_dom"/>
</dbReference>
<dbReference type="EMBL" id="CP099420">
    <property type="protein sequence ID" value="USW51690.1"/>
    <property type="molecule type" value="Genomic_DNA"/>
</dbReference>
<dbReference type="GO" id="GO:0005777">
    <property type="term" value="C:peroxisome"/>
    <property type="evidence" value="ECO:0007669"/>
    <property type="project" value="TreeGrafter"/>
</dbReference>
<feature type="domain" description="DSBA-like thioredoxin" evidence="1">
    <location>
        <begin position="7"/>
        <end position="64"/>
    </location>
</feature>
<dbReference type="GO" id="GO:0004364">
    <property type="term" value="F:glutathione transferase activity"/>
    <property type="evidence" value="ECO:0007669"/>
    <property type="project" value="TreeGrafter"/>
</dbReference>
<dbReference type="GO" id="GO:0004602">
    <property type="term" value="F:glutathione peroxidase activity"/>
    <property type="evidence" value="ECO:0007669"/>
    <property type="project" value="TreeGrafter"/>
</dbReference>
<dbReference type="GO" id="GO:0006749">
    <property type="term" value="P:glutathione metabolic process"/>
    <property type="evidence" value="ECO:0007669"/>
    <property type="project" value="TreeGrafter"/>
</dbReference>
<evidence type="ECO:0000313" key="2">
    <source>
        <dbReference type="EMBL" id="USW51690.1"/>
    </source>
</evidence>
<dbReference type="PANTHER" id="PTHR42943">
    <property type="entry name" value="GLUTATHIONE S-TRANSFERASE KAPPA"/>
    <property type="match status" value="1"/>
</dbReference>
<keyword evidence="3" id="KW-1185">Reference proteome</keyword>
<reference evidence="2" key="1">
    <citation type="submission" date="2022-06" db="EMBL/GenBank/DDBJ databases">
        <title>Complete genome sequences of two strains of the flax pathogen Septoria linicola.</title>
        <authorList>
            <person name="Lapalu N."/>
            <person name="Simon A."/>
            <person name="Demenou B."/>
            <person name="Paumier D."/>
            <person name="Guillot M.-P."/>
            <person name="Gout L."/>
            <person name="Valade R."/>
        </authorList>
    </citation>
    <scope>NUCLEOTIDE SEQUENCE</scope>
    <source>
        <strain evidence="2">SE15195</strain>
    </source>
</reference>
<dbReference type="Pfam" id="PF01323">
    <property type="entry name" value="DSBA"/>
    <property type="match status" value="1"/>
</dbReference>
<dbReference type="Gene3D" id="3.40.30.10">
    <property type="entry name" value="Glutaredoxin"/>
    <property type="match status" value="1"/>
</dbReference>
<evidence type="ECO:0000259" key="1">
    <source>
        <dbReference type="Pfam" id="PF01323"/>
    </source>
</evidence>
<sequence length="69" mass="7512">MSKGGKIDVYLDCNSPWSYFAYLYLRKNRASLQAHNISITMHPIFLGGINVGSGNKPPGLSPPKPPSAH</sequence>
<gene>
    <name evidence="2" type="ORF">Slin15195_G050090</name>
</gene>
<dbReference type="InterPro" id="IPR036249">
    <property type="entry name" value="Thioredoxin-like_sf"/>
</dbReference>
<dbReference type="SUPFAM" id="SSF52833">
    <property type="entry name" value="Thioredoxin-like"/>
    <property type="match status" value="1"/>
</dbReference>